<keyword evidence="2" id="KW-0695">RNA-directed DNA polymerase</keyword>
<accession>A0A6L2J120</accession>
<evidence type="ECO:0000259" key="1">
    <source>
        <dbReference type="Pfam" id="PF00078"/>
    </source>
</evidence>
<evidence type="ECO:0000313" key="2">
    <source>
        <dbReference type="EMBL" id="GEU30482.1"/>
    </source>
</evidence>
<dbReference type="Gene3D" id="3.30.70.270">
    <property type="match status" value="1"/>
</dbReference>
<comment type="caution">
    <text evidence="2">The sequence shown here is derived from an EMBL/GenBank/DDBJ whole genome shotgun (WGS) entry which is preliminary data.</text>
</comment>
<sequence length="345" mass="39107">MATPLNARNPTTARGACFECGNTDHYKAACLRLNQAPRPGCNHQNQPMAIEGGQGHRNNGNQARGGAFMLGAEEAHQDLNIVTGTFTLNNHYTTTLFDFGADYSFVSTTFIPLLNIEPSDLVLGEKPEEKVRHHMSAKTKEQKLKDIIVVRNFPKDKGFIRPSLSPSGASALFVKKMDGSFRMCIDYTELNKQTIKNRYPLPRIDELFDQLQGSQYFSKIDLWSRYHQLRVHEIDILKTAFRTQYGHFDFIVMPFGLTNAPADKLCNAPVLALPDGPEDIMKELHMRQRYWIELSSDYDCEIHNHPDKTNIVADALSRKERIKPSRVRAINMTIQLSIKDKILAA</sequence>
<dbReference type="InterPro" id="IPR053134">
    <property type="entry name" value="RNA-dir_DNA_polymerase"/>
</dbReference>
<dbReference type="PANTHER" id="PTHR24559:SF444">
    <property type="entry name" value="REVERSE TRANSCRIPTASE DOMAIN-CONTAINING PROTEIN"/>
    <property type="match status" value="1"/>
</dbReference>
<name>A0A6L2J120_TANCI</name>
<dbReference type="EMBL" id="BKCJ010000160">
    <property type="protein sequence ID" value="GEU30482.1"/>
    <property type="molecule type" value="Genomic_DNA"/>
</dbReference>
<keyword evidence="2" id="KW-0808">Transferase</keyword>
<dbReference type="InterPro" id="IPR000477">
    <property type="entry name" value="RT_dom"/>
</dbReference>
<dbReference type="Gene3D" id="3.10.10.10">
    <property type="entry name" value="HIV Type 1 Reverse Transcriptase, subunit A, domain 1"/>
    <property type="match status" value="1"/>
</dbReference>
<dbReference type="InterPro" id="IPR043128">
    <property type="entry name" value="Rev_trsase/Diguanyl_cyclase"/>
</dbReference>
<proteinExistence type="predicted"/>
<reference evidence="2" key="1">
    <citation type="journal article" date="2019" name="Sci. Rep.">
        <title>Draft genome of Tanacetum cinerariifolium, the natural source of mosquito coil.</title>
        <authorList>
            <person name="Yamashiro T."/>
            <person name="Shiraishi A."/>
            <person name="Satake H."/>
            <person name="Nakayama K."/>
        </authorList>
    </citation>
    <scope>NUCLEOTIDE SEQUENCE</scope>
</reference>
<gene>
    <name evidence="2" type="ORF">Tci_002460</name>
</gene>
<dbReference type="Pfam" id="PF00078">
    <property type="entry name" value="RVT_1"/>
    <property type="match status" value="1"/>
</dbReference>
<dbReference type="InterPro" id="IPR043502">
    <property type="entry name" value="DNA/RNA_pol_sf"/>
</dbReference>
<dbReference type="SUPFAM" id="SSF56672">
    <property type="entry name" value="DNA/RNA polymerases"/>
    <property type="match status" value="1"/>
</dbReference>
<dbReference type="CDD" id="cd01647">
    <property type="entry name" value="RT_LTR"/>
    <property type="match status" value="1"/>
</dbReference>
<keyword evidence="2" id="KW-0548">Nucleotidyltransferase</keyword>
<dbReference type="GO" id="GO:0003964">
    <property type="term" value="F:RNA-directed DNA polymerase activity"/>
    <property type="evidence" value="ECO:0007669"/>
    <property type="project" value="UniProtKB-KW"/>
</dbReference>
<dbReference type="PANTHER" id="PTHR24559">
    <property type="entry name" value="TRANSPOSON TY3-I GAG-POL POLYPROTEIN"/>
    <property type="match status" value="1"/>
</dbReference>
<dbReference type="AlphaFoldDB" id="A0A6L2J120"/>
<protein>
    <submittedName>
        <fullName evidence="2">Putative reverse transcriptase domain-containing protein</fullName>
    </submittedName>
</protein>
<organism evidence="2">
    <name type="scientific">Tanacetum cinerariifolium</name>
    <name type="common">Dalmatian daisy</name>
    <name type="synonym">Chrysanthemum cinerariifolium</name>
    <dbReference type="NCBI Taxonomy" id="118510"/>
    <lineage>
        <taxon>Eukaryota</taxon>
        <taxon>Viridiplantae</taxon>
        <taxon>Streptophyta</taxon>
        <taxon>Embryophyta</taxon>
        <taxon>Tracheophyta</taxon>
        <taxon>Spermatophyta</taxon>
        <taxon>Magnoliopsida</taxon>
        <taxon>eudicotyledons</taxon>
        <taxon>Gunneridae</taxon>
        <taxon>Pentapetalae</taxon>
        <taxon>asterids</taxon>
        <taxon>campanulids</taxon>
        <taxon>Asterales</taxon>
        <taxon>Asteraceae</taxon>
        <taxon>Asteroideae</taxon>
        <taxon>Anthemideae</taxon>
        <taxon>Anthemidinae</taxon>
        <taxon>Tanacetum</taxon>
    </lineage>
</organism>
<dbReference type="Pfam" id="PF08284">
    <property type="entry name" value="RVP_2"/>
    <property type="match status" value="1"/>
</dbReference>
<feature type="domain" description="Reverse transcriptase" evidence="1">
    <location>
        <begin position="174"/>
        <end position="262"/>
    </location>
</feature>